<reference evidence="1 2" key="1">
    <citation type="submission" date="2017-06" db="EMBL/GenBank/DDBJ databases">
        <authorList>
            <consortium name="Pathogen Informatics"/>
        </authorList>
    </citation>
    <scope>NUCLEOTIDE SEQUENCE [LARGE SCALE GENOMIC DNA]</scope>
    <source>
        <strain evidence="1 2">NCTC12947</strain>
    </source>
</reference>
<dbReference type="AlphaFoldDB" id="A0AAX2H205"/>
<evidence type="ECO:0000313" key="2">
    <source>
        <dbReference type="Proteomes" id="UP000215539"/>
    </source>
</evidence>
<sequence>MKEKKRRLSGALLTMDKNNLKLILNLCNT</sequence>
<accession>A0AAX2H205</accession>
<proteinExistence type="predicted"/>
<evidence type="ECO:0000313" key="1">
    <source>
        <dbReference type="EMBL" id="SNV15530.1"/>
    </source>
</evidence>
<name>A0AAX2H205_9FLAO</name>
<dbReference type="EMBL" id="LT906449">
    <property type="protein sequence ID" value="SNV15530.1"/>
    <property type="molecule type" value="Genomic_DNA"/>
</dbReference>
<dbReference type="Proteomes" id="UP000215539">
    <property type="component" value="Chromosome 1"/>
</dbReference>
<organism evidence="1 2">
    <name type="scientific">Capnocytophaga haemolytica</name>
    <dbReference type="NCBI Taxonomy" id="45243"/>
    <lineage>
        <taxon>Bacteria</taxon>
        <taxon>Pseudomonadati</taxon>
        <taxon>Bacteroidota</taxon>
        <taxon>Flavobacteriia</taxon>
        <taxon>Flavobacteriales</taxon>
        <taxon>Flavobacteriaceae</taxon>
        <taxon>Capnocytophaga</taxon>
    </lineage>
</organism>
<gene>
    <name evidence="1" type="ORF">SAMEA44541418_02101</name>
</gene>
<protein>
    <submittedName>
        <fullName evidence="1">Uncharacterized protein</fullName>
    </submittedName>
</protein>